<gene>
    <name evidence="6" type="ORF">RND81_11G163900</name>
</gene>
<evidence type="ECO:0000256" key="1">
    <source>
        <dbReference type="ARBA" id="ARBA00004173"/>
    </source>
</evidence>
<comment type="similarity">
    <text evidence="2">Belongs to the pseudouridine synthase RluA family.</text>
</comment>
<evidence type="ECO:0000259" key="5">
    <source>
        <dbReference type="Pfam" id="PF00849"/>
    </source>
</evidence>
<dbReference type="InterPro" id="IPR050188">
    <property type="entry name" value="RluA_PseudoU_synthase"/>
</dbReference>
<dbReference type="PANTHER" id="PTHR21600:SF81">
    <property type="entry name" value="21S RRNA PSEUDOURIDINE(2819) SYNTHASE"/>
    <property type="match status" value="1"/>
</dbReference>
<keyword evidence="7" id="KW-1185">Reference proteome</keyword>
<dbReference type="Pfam" id="PF00849">
    <property type="entry name" value="PseudoU_synth_2"/>
    <property type="match status" value="1"/>
</dbReference>
<dbReference type="GO" id="GO:0005739">
    <property type="term" value="C:mitochondrion"/>
    <property type="evidence" value="ECO:0007669"/>
    <property type="project" value="UniProtKB-SubCell"/>
</dbReference>
<feature type="domain" description="Pseudouridine synthase RsuA/RluA-like" evidence="5">
    <location>
        <begin position="193"/>
        <end position="362"/>
    </location>
</feature>
<name>A0AAW1HLY0_SAPOF</name>
<dbReference type="GO" id="GO:0000455">
    <property type="term" value="P:enzyme-directed rRNA pseudouridine synthesis"/>
    <property type="evidence" value="ECO:0007669"/>
    <property type="project" value="TreeGrafter"/>
</dbReference>
<dbReference type="SUPFAM" id="SSF55120">
    <property type="entry name" value="Pseudouridine synthase"/>
    <property type="match status" value="1"/>
</dbReference>
<dbReference type="EMBL" id="JBDFQZ010000011">
    <property type="protein sequence ID" value="KAK9677741.1"/>
    <property type="molecule type" value="Genomic_DNA"/>
</dbReference>
<proteinExistence type="inferred from homology"/>
<evidence type="ECO:0000256" key="3">
    <source>
        <dbReference type="ARBA" id="ARBA00023128"/>
    </source>
</evidence>
<dbReference type="InterPro" id="IPR006145">
    <property type="entry name" value="PsdUridine_synth_RsuA/RluA"/>
</dbReference>
<protein>
    <recommendedName>
        <fullName evidence="5">Pseudouridine synthase RsuA/RluA-like domain-containing protein</fullName>
    </recommendedName>
</protein>
<evidence type="ECO:0000313" key="6">
    <source>
        <dbReference type="EMBL" id="KAK9677741.1"/>
    </source>
</evidence>
<evidence type="ECO:0000256" key="4">
    <source>
        <dbReference type="ARBA" id="ARBA00023235"/>
    </source>
</evidence>
<dbReference type="GO" id="GO:0009982">
    <property type="term" value="F:pseudouridine synthase activity"/>
    <property type="evidence" value="ECO:0007669"/>
    <property type="project" value="InterPro"/>
</dbReference>
<keyword evidence="3" id="KW-0496">Mitochondrion</keyword>
<reference evidence="6" key="1">
    <citation type="submission" date="2024-03" db="EMBL/GenBank/DDBJ databases">
        <title>WGS assembly of Saponaria officinalis var. Norfolk2.</title>
        <authorList>
            <person name="Jenkins J."/>
            <person name="Shu S."/>
            <person name="Grimwood J."/>
            <person name="Barry K."/>
            <person name="Goodstein D."/>
            <person name="Schmutz J."/>
            <person name="Leebens-Mack J."/>
            <person name="Osbourn A."/>
        </authorList>
    </citation>
    <scope>NUCLEOTIDE SEQUENCE [LARGE SCALE GENOMIC DNA]</scope>
    <source>
        <strain evidence="6">JIC</strain>
    </source>
</reference>
<comment type="subcellular location">
    <subcellularLocation>
        <location evidence="1">Mitochondrion</location>
    </subcellularLocation>
</comment>
<dbReference type="GO" id="GO:0003723">
    <property type="term" value="F:RNA binding"/>
    <property type="evidence" value="ECO:0007669"/>
    <property type="project" value="InterPro"/>
</dbReference>
<dbReference type="Gene3D" id="3.30.2350.10">
    <property type="entry name" value="Pseudouridine synthase"/>
    <property type="match status" value="1"/>
</dbReference>
<dbReference type="Proteomes" id="UP001443914">
    <property type="component" value="Unassembled WGS sequence"/>
</dbReference>
<dbReference type="InterPro" id="IPR020103">
    <property type="entry name" value="PsdUridine_synth_cat_dom_sf"/>
</dbReference>
<organism evidence="6 7">
    <name type="scientific">Saponaria officinalis</name>
    <name type="common">Common soapwort</name>
    <name type="synonym">Lychnis saponaria</name>
    <dbReference type="NCBI Taxonomy" id="3572"/>
    <lineage>
        <taxon>Eukaryota</taxon>
        <taxon>Viridiplantae</taxon>
        <taxon>Streptophyta</taxon>
        <taxon>Embryophyta</taxon>
        <taxon>Tracheophyta</taxon>
        <taxon>Spermatophyta</taxon>
        <taxon>Magnoliopsida</taxon>
        <taxon>eudicotyledons</taxon>
        <taxon>Gunneridae</taxon>
        <taxon>Pentapetalae</taxon>
        <taxon>Caryophyllales</taxon>
        <taxon>Caryophyllaceae</taxon>
        <taxon>Caryophylleae</taxon>
        <taxon>Saponaria</taxon>
    </lineage>
</organism>
<sequence>MTEALFLRRVFRQTAAVTTTAAAILKQTHCYATAATAVKEENNKNTTEKRNETKEGKWLTLPPYTPAVNGSTLGRMISRGKRKEEEKESVETTSSALKWIVRCCPHLPRSLIHKLFRLRQVRRECFEGGVQSGGKAQELLLKRVGEKELMNEGERIFLPISVQGSPVKKPEYKCSDEEMHFTRSLELYKDSSIIVINKPPKLPVQGGLGIKKSVDELAAAYLRYDYDDPPRLVHRLDQDSSGILVMGRTHTSAAVLHSIFREKTTGVLDDMEIVWKKRFLHKRYLALVFGVPKQLNGVVSAPLAKVLVDDGKSERITVCDSKSPSQHAVTEYKVIQTSNYGFTWLELSPLTGRKHQLRVHCAEVLGTPIVGDYKYGWQAHRKWKPLHCPNTSKLSEPNLSNLGHDSDCGSIAEKQPHLHLHCKQLILPNISVALENASPEIKYDFSKLENLNLVAPLPFHMQRSWNLLNDLAHQQGYHDYSRRGNRE</sequence>
<dbReference type="PANTHER" id="PTHR21600">
    <property type="entry name" value="MITOCHONDRIAL RNA PSEUDOURIDINE SYNTHASE"/>
    <property type="match status" value="1"/>
</dbReference>
<evidence type="ECO:0000313" key="7">
    <source>
        <dbReference type="Proteomes" id="UP001443914"/>
    </source>
</evidence>
<keyword evidence="4" id="KW-0413">Isomerase</keyword>
<dbReference type="AlphaFoldDB" id="A0AAW1HLY0"/>
<dbReference type="CDD" id="cd02869">
    <property type="entry name" value="PseudoU_synth_RluA_like"/>
    <property type="match status" value="1"/>
</dbReference>
<accession>A0AAW1HLY0</accession>
<evidence type="ECO:0000256" key="2">
    <source>
        <dbReference type="ARBA" id="ARBA00010876"/>
    </source>
</evidence>
<comment type="caution">
    <text evidence="6">The sequence shown here is derived from an EMBL/GenBank/DDBJ whole genome shotgun (WGS) entry which is preliminary data.</text>
</comment>